<accession>A0A9P6EHC2</accession>
<evidence type="ECO:0000313" key="5">
    <source>
        <dbReference type="EMBL" id="KAF9529101.1"/>
    </source>
</evidence>
<keyword evidence="3" id="KW-0472">Membrane</keyword>
<evidence type="ECO:0000256" key="3">
    <source>
        <dbReference type="SAM" id="Phobius"/>
    </source>
</evidence>
<dbReference type="OrthoDB" id="425534at2759"/>
<dbReference type="Proteomes" id="UP000807306">
    <property type="component" value="Unassembled WGS sequence"/>
</dbReference>
<dbReference type="Pfam" id="PF00561">
    <property type="entry name" value="Abhydrolase_1"/>
    <property type="match status" value="1"/>
</dbReference>
<evidence type="ECO:0000256" key="1">
    <source>
        <dbReference type="ARBA" id="ARBA00010088"/>
    </source>
</evidence>
<comment type="similarity">
    <text evidence="1">Belongs to the peptidase S33 family.</text>
</comment>
<keyword evidence="3" id="KW-1133">Transmembrane helix</keyword>
<comment type="caution">
    <text evidence="5">The sequence shown here is derived from an EMBL/GenBank/DDBJ whole genome shotgun (WGS) entry which is preliminary data.</text>
</comment>
<dbReference type="InterPro" id="IPR051601">
    <property type="entry name" value="Serine_prot/Carboxylest_S33"/>
</dbReference>
<evidence type="ECO:0000313" key="6">
    <source>
        <dbReference type="Proteomes" id="UP000807306"/>
    </source>
</evidence>
<keyword evidence="6" id="KW-1185">Reference proteome</keyword>
<keyword evidence="2" id="KW-0378">Hydrolase</keyword>
<dbReference type="AlphaFoldDB" id="A0A9P6EHC2"/>
<feature type="transmembrane region" description="Helical" evidence="3">
    <location>
        <begin position="247"/>
        <end position="268"/>
    </location>
</feature>
<protein>
    <recommendedName>
        <fullName evidence="4">AB hydrolase-1 domain-containing protein</fullName>
    </recommendedName>
</protein>
<gene>
    <name evidence="5" type="ORF">CPB83DRAFT_283895</name>
</gene>
<feature type="transmembrane region" description="Helical" evidence="3">
    <location>
        <begin position="20"/>
        <end position="42"/>
    </location>
</feature>
<evidence type="ECO:0000259" key="4">
    <source>
        <dbReference type="Pfam" id="PF00561"/>
    </source>
</evidence>
<reference evidence="5" key="1">
    <citation type="submission" date="2020-11" db="EMBL/GenBank/DDBJ databases">
        <authorList>
            <consortium name="DOE Joint Genome Institute"/>
            <person name="Ahrendt S."/>
            <person name="Riley R."/>
            <person name="Andreopoulos W."/>
            <person name="Labutti K."/>
            <person name="Pangilinan J."/>
            <person name="Ruiz-Duenas F.J."/>
            <person name="Barrasa J.M."/>
            <person name="Sanchez-Garcia M."/>
            <person name="Camarero S."/>
            <person name="Miyauchi S."/>
            <person name="Serrano A."/>
            <person name="Linde D."/>
            <person name="Babiker R."/>
            <person name="Drula E."/>
            <person name="Ayuso-Fernandez I."/>
            <person name="Pacheco R."/>
            <person name="Padilla G."/>
            <person name="Ferreira P."/>
            <person name="Barriuso J."/>
            <person name="Kellner H."/>
            <person name="Castanera R."/>
            <person name="Alfaro M."/>
            <person name="Ramirez L."/>
            <person name="Pisabarro A.G."/>
            <person name="Kuo A."/>
            <person name="Tritt A."/>
            <person name="Lipzen A."/>
            <person name="He G."/>
            <person name="Yan M."/>
            <person name="Ng V."/>
            <person name="Cullen D."/>
            <person name="Martin F."/>
            <person name="Rosso M.-N."/>
            <person name="Henrissat B."/>
            <person name="Hibbett D."/>
            <person name="Martinez A.T."/>
            <person name="Grigoriev I.V."/>
        </authorList>
    </citation>
    <scope>NUCLEOTIDE SEQUENCE</scope>
    <source>
        <strain evidence="5">CBS 506.95</strain>
    </source>
</reference>
<proteinExistence type="inferred from homology"/>
<name>A0A9P6EHC2_9AGAR</name>
<sequence length="273" mass="29931">MTRMAFSFSPKNVIHMSPRAVWSIPVACCLIFGSLITLSHFFRISNSDALLFEGRITGSLSDAHGASFEWSKLPPRKDLQWVGCHLSFQCARLIVPLDYTDPEGRESTIALIRKPAAVPRDSTEYRGPVLINPGGPGGSGMAMVLSRGHLLGSILGPQFDVIGFDPRGTGQSTPKISFFETDVERELYEEPKSVDIADGTVSPLLSSKRLLNMLAAELDDGYLGHMNTDCTARDMLRIVETYGWNKLMYWGFSYGSVLGGSFAAMFPVTKALL</sequence>
<dbReference type="GO" id="GO:0016787">
    <property type="term" value="F:hydrolase activity"/>
    <property type="evidence" value="ECO:0007669"/>
    <property type="project" value="UniProtKB-KW"/>
</dbReference>
<dbReference type="EMBL" id="MU157848">
    <property type="protein sequence ID" value="KAF9529101.1"/>
    <property type="molecule type" value="Genomic_DNA"/>
</dbReference>
<dbReference type="PANTHER" id="PTHR43248:SF25">
    <property type="entry name" value="AB HYDROLASE-1 DOMAIN-CONTAINING PROTEIN-RELATED"/>
    <property type="match status" value="1"/>
</dbReference>
<feature type="domain" description="AB hydrolase-1" evidence="4">
    <location>
        <begin position="128"/>
        <end position="267"/>
    </location>
</feature>
<dbReference type="InterPro" id="IPR029058">
    <property type="entry name" value="AB_hydrolase_fold"/>
</dbReference>
<evidence type="ECO:0000256" key="2">
    <source>
        <dbReference type="ARBA" id="ARBA00022801"/>
    </source>
</evidence>
<keyword evidence="3" id="KW-0812">Transmembrane</keyword>
<dbReference type="Gene3D" id="3.40.50.1820">
    <property type="entry name" value="alpha/beta hydrolase"/>
    <property type="match status" value="1"/>
</dbReference>
<dbReference type="InterPro" id="IPR000073">
    <property type="entry name" value="AB_hydrolase_1"/>
</dbReference>
<dbReference type="SUPFAM" id="SSF53474">
    <property type="entry name" value="alpha/beta-Hydrolases"/>
    <property type="match status" value="1"/>
</dbReference>
<organism evidence="5 6">
    <name type="scientific">Crepidotus variabilis</name>
    <dbReference type="NCBI Taxonomy" id="179855"/>
    <lineage>
        <taxon>Eukaryota</taxon>
        <taxon>Fungi</taxon>
        <taxon>Dikarya</taxon>
        <taxon>Basidiomycota</taxon>
        <taxon>Agaricomycotina</taxon>
        <taxon>Agaricomycetes</taxon>
        <taxon>Agaricomycetidae</taxon>
        <taxon>Agaricales</taxon>
        <taxon>Agaricineae</taxon>
        <taxon>Crepidotaceae</taxon>
        <taxon>Crepidotus</taxon>
    </lineage>
</organism>
<dbReference type="PANTHER" id="PTHR43248">
    <property type="entry name" value="2-SUCCINYL-6-HYDROXY-2,4-CYCLOHEXADIENE-1-CARBOXYLATE SYNTHASE"/>
    <property type="match status" value="1"/>
</dbReference>